<gene>
    <name evidence="1" type="ORF">Cflav_PD5412</name>
</gene>
<dbReference type="AlphaFoldDB" id="B9XB92"/>
<dbReference type="Proteomes" id="UP000003688">
    <property type="component" value="Unassembled WGS sequence"/>
</dbReference>
<evidence type="ECO:0000313" key="2">
    <source>
        <dbReference type="Proteomes" id="UP000003688"/>
    </source>
</evidence>
<name>B9XB92_PEDPL</name>
<proteinExistence type="predicted"/>
<protein>
    <recommendedName>
        <fullName evidence="3">STAS/SEC14 domain-containing protein</fullName>
    </recommendedName>
</protein>
<reference evidence="1 2" key="1">
    <citation type="journal article" date="2011" name="J. Bacteriol.">
        <title>Genome sequence of 'Pedosphaera parvula' Ellin514, an aerobic Verrucomicrobial isolate from pasture soil.</title>
        <authorList>
            <person name="Kant R."/>
            <person name="van Passel M.W."/>
            <person name="Sangwan P."/>
            <person name="Palva A."/>
            <person name="Lucas S."/>
            <person name="Copeland A."/>
            <person name="Lapidus A."/>
            <person name="Glavina Del Rio T."/>
            <person name="Dalin E."/>
            <person name="Tice H."/>
            <person name="Bruce D."/>
            <person name="Goodwin L."/>
            <person name="Pitluck S."/>
            <person name="Chertkov O."/>
            <person name="Larimer F.W."/>
            <person name="Land M.L."/>
            <person name="Hauser L."/>
            <person name="Brettin T.S."/>
            <person name="Detter J.C."/>
            <person name="Han S."/>
            <person name="de Vos W.M."/>
            <person name="Janssen P.H."/>
            <person name="Smidt H."/>
        </authorList>
    </citation>
    <scope>NUCLEOTIDE SEQUENCE [LARGE SCALE GENOMIC DNA]</scope>
    <source>
        <strain evidence="1 2">Ellin514</strain>
    </source>
</reference>
<comment type="caution">
    <text evidence="1">The sequence shown here is derived from an EMBL/GenBank/DDBJ whole genome shotgun (WGS) entry which is preliminary data.</text>
</comment>
<evidence type="ECO:0000313" key="1">
    <source>
        <dbReference type="EMBL" id="EEF62777.1"/>
    </source>
</evidence>
<keyword evidence="2" id="KW-1185">Reference proteome</keyword>
<sequence length="127" mass="14008">MTETSKAEEFETVGDCVFFRPRGNVTIGKVTELAIVGIIYARERKISKLVFNTTSLFGYSPPSITERYEAVTRCAPVAMGAVHVALVTKPERMDAQQFHEVVGANRGLTTDVFVTEEEAVAWLAAHE</sequence>
<organism evidence="1 2">
    <name type="scientific">Pedosphaera parvula (strain Ellin514)</name>
    <dbReference type="NCBI Taxonomy" id="320771"/>
    <lineage>
        <taxon>Bacteria</taxon>
        <taxon>Pseudomonadati</taxon>
        <taxon>Verrucomicrobiota</taxon>
        <taxon>Pedosphaerae</taxon>
        <taxon>Pedosphaerales</taxon>
        <taxon>Pedosphaeraceae</taxon>
        <taxon>Pedosphaera</taxon>
    </lineage>
</organism>
<dbReference type="RefSeq" id="WP_007413090.1">
    <property type="nucleotide sequence ID" value="NZ_ABOX02000003.1"/>
</dbReference>
<evidence type="ECO:0008006" key="3">
    <source>
        <dbReference type="Google" id="ProtNLM"/>
    </source>
</evidence>
<accession>B9XB92</accession>
<dbReference type="EMBL" id="ABOX02000003">
    <property type="protein sequence ID" value="EEF62777.1"/>
    <property type="molecule type" value="Genomic_DNA"/>
</dbReference>